<dbReference type="Gene3D" id="3.20.20.70">
    <property type="entry name" value="Aldolase class I"/>
    <property type="match status" value="1"/>
</dbReference>
<accession>A0ABX4N6K0</accession>
<dbReference type="InterPro" id="IPR013974">
    <property type="entry name" value="SAF"/>
</dbReference>
<dbReference type="InterPro" id="IPR036732">
    <property type="entry name" value="AFP_Neu5c_C_sf"/>
</dbReference>
<name>A0ABX4N6K0_9LEPT</name>
<dbReference type="Pfam" id="PF03102">
    <property type="entry name" value="NeuB"/>
    <property type="match status" value="1"/>
</dbReference>
<sequence length="349" mass="39265">MQGKRLSKEIKIGKRTIGKGHPTYVIAEIGTNHNQDLNLALDMISMVKETGADAAKFQSIQFSELYVESLETKDFREWFRQIELEESWYEALAKRCADEGIDFLSSPTYAPAVDLLEKVNVPAYKLASPQVQANLKVVERAAQTMKPLILSVGYCEYGDIQRAVNLCKSVGNDSLILLHCNSKYPVKAEESNLLFIQTLAAMTNELTGYSDHSMGTHMSVAAVSLGACIIEKHVTTDRNQKGPDHPFAMTFREFKEMTEQIREVQVGLGTGARLHLLPEEWESRRKVELKAVSRKAIKAGEILSDENMIFFRSAQKGVSIDQIELLKNTKSKQNIESGQLIQWKMLEHI</sequence>
<dbReference type="InterPro" id="IPR051690">
    <property type="entry name" value="PseI-like"/>
</dbReference>
<protein>
    <recommendedName>
        <fullName evidence="1">AFP-like domain-containing protein</fullName>
    </recommendedName>
</protein>
<dbReference type="SUPFAM" id="SSF51269">
    <property type="entry name" value="AFP III-like domain"/>
    <property type="match status" value="1"/>
</dbReference>
<dbReference type="InterPro" id="IPR006190">
    <property type="entry name" value="SAF_AFP_Neu5Ac"/>
</dbReference>
<dbReference type="InterPro" id="IPR057736">
    <property type="entry name" value="SAF_PseI/NeuA/NeuB"/>
</dbReference>
<dbReference type="PROSITE" id="PS50844">
    <property type="entry name" value="AFP_LIKE"/>
    <property type="match status" value="1"/>
</dbReference>
<feature type="domain" description="AFP-like" evidence="1">
    <location>
        <begin position="290"/>
        <end position="349"/>
    </location>
</feature>
<reference evidence="2 3" key="1">
    <citation type="submission" date="2017-07" db="EMBL/GenBank/DDBJ databases">
        <title>Leptospira spp. isolated from tropical soils.</title>
        <authorList>
            <person name="Thibeaux R."/>
            <person name="Iraola G."/>
            <person name="Ferres I."/>
            <person name="Bierque E."/>
            <person name="Girault D."/>
            <person name="Soupe-Gilbert M.-E."/>
            <person name="Picardeau M."/>
            <person name="Goarant C."/>
        </authorList>
    </citation>
    <scope>NUCLEOTIDE SEQUENCE [LARGE SCALE GENOMIC DNA]</scope>
    <source>
        <strain evidence="2 3">JW2-C-B1</strain>
    </source>
</reference>
<keyword evidence="3" id="KW-1185">Reference proteome</keyword>
<evidence type="ECO:0000259" key="1">
    <source>
        <dbReference type="PROSITE" id="PS50844"/>
    </source>
</evidence>
<dbReference type="InterPro" id="IPR013132">
    <property type="entry name" value="PseI/NeuA/B-like_N"/>
</dbReference>
<dbReference type="EMBL" id="NPDP01000067">
    <property type="protein sequence ID" value="PJZ27779.1"/>
    <property type="molecule type" value="Genomic_DNA"/>
</dbReference>
<proteinExistence type="predicted"/>
<evidence type="ECO:0000313" key="3">
    <source>
        <dbReference type="Proteomes" id="UP000231919"/>
    </source>
</evidence>
<dbReference type="CDD" id="cd11615">
    <property type="entry name" value="SAF_NeuB_like"/>
    <property type="match status" value="1"/>
</dbReference>
<dbReference type="InterPro" id="IPR013785">
    <property type="entry name" value="Aldolase_TIM"/>
</dbReference>
<dbReference type="Proteomes" id="UP000231919">
    <property type="component" value="Unassembled WGS sequence"/>
</dbReference>
<dbReference type="Gene3D" id="3.90.1210.10">
    <property type="entry name" value="Antifreeze-like/N-acetylneuraminic acid synthase C-terminal domain"/>
    <property type="match status" value="1"/>
</dbReference>
<dbReference type="PANTHER" id="PTHR42966:SF1">
    <property type="entry name" value="SIALIC ACID SYNTHASE"/>
    <property type="match status" value="1"/>
</dbReference>
<dbReference type="Pfam" id="PF08666">
    <property type="entry name" value="SAF"/>
    <property type="match status" value="1"/>
</dbReference>
<dbReference type="SUPFAM" id="SSF51569">
    <property type="entry name" value="Aldolase"/>
    <property type="match status" value="1"/>
</dbReference>
<organism evidence="2 3">
    <name type="scientific">Leptospira kmetyi</name>
    <dbReference type="NCBI Taxonomy" id="408139"/>
    <lineage>
        <taxon>Bacteria</taxon>
        <taxon>Pseudomonadati</taxon>
        <taxon>Spirochaetota</taxon>
        <taxon>Spirochaetia</taxon>
        <taxon>Leptospirales</taxon>
        <taxon>Leptospiraceae</taxon>
        <taxon>Leptospira</taxon>
    </lineage>
</organism>
<comment type="caution">
    <text evidence="2">The sequence shown here is derived from an EMBL/GenBank/DDBJ whole genome shotgun (WGS) entry which is preliminary data.</text>
</comment>
<dbReference type="PANTHER" id="PTHR42966">
    <property type="entry name" value="N-ACETYLNEURAMINATE SYNTHASE"/>
    <property type="match status" value="1"/>
</dbReference>
<gene>
    <name evidence="2" type="ORF">CH378_21260</name>
</gene>
<evidence type="ECO:0000313" key="2">
    <source>
        <dbReference type="EMBL" id="PJZ27779.1"/>
    </source>
</evidence>